<feature type="repeat" description="CSPG" evidence="5">
    <location>
        <begin position="1800"/>
        <end position="1892"/>
    </location>
</feature>
<comment type="caution">
    <text evidence="4">Lacks conserved residue(s) required for the propagation of feature annotation.</text>
</comment>
<feature type="repeat" description="CSPG" evidence="5">
    <location>
        <begin position="520"/>
        <end position="613"/>
    </location>
</feature>
<keyword evidence="7" id="KW-1133">Transmembrane helix</keyword>
<dbReference type="PROSITE" id="PS50025">
    <property type="entry name" value="LAM_G_DOMAIN"/>
    <property type="match status" value="2"/>
</dbReference>
<comment type="caution">
    <text evidence="9">The sequence shown here is derived from an EMBL/GenBank/DDBJ whole genome shotgun (WGS) entry which is preliminary data.</text>
</comment>
<dbReference type="PROSITE" id="PS51854">
    <property type="entry name" value="CSPG"/>
    <property type="match status" value="13"/>
</dbReference>
<dbReference type="PANTHER" id="PTHR45739:SF12">
    <property type="entry name" value="CHONDROITIN SULFATE PROTEOGLYCAN 4-LIKE ISOFORM X2"/>
    <property type="match status" value="1"/>
</dbReference>
<reference evidence="9" key="1">
    <citation type="journal article" date="2023" name="Science">
        <title>Genome structures resolve the early diversification of teleost fishes.</title>
        <authorList>
            <person name="Parey E."/>
            <person name="Louis A."/>
            <person name="Montfort J."/>
            <person name="Bouchez O."/>
            <person name="Roques C."/>
            <person name="Iampietro C."/>
            <person name="Lluch J."/>
            <person name="Castinel A."/>
            <person name="Donnadieu C."/>
            <person name="Desvignes T."/>
            <person name="Floi Bucao C."/>
            <person name="Jouanno E."/>
            <person name="Wen M."/>
            <person name="Mejri S."/>
            <person name="Dirks R."/>
            <person name="Jansen H."/>
            <person name="Henkel C."/>
            <person name="Chen W.J."/>
            <person name="Zahm M."/>
            <person name="Cabau C."/>
            <person name="Klopp C."/>
            <person name="Thompson A.W."/>
            <person name="Robinson-Rechavi M."/>
            <person name="Braasch I."/>
            <person name="Lecointre G."/>
            <person name="Bobe J."/>
            <person name="Postlethwait J.H."/>
            <person name="Berthelot C."/>
            <person name="Roest Crollius H."/>
            <person name="Guiguen Y."/>
        </authorList>
    </citation>
    <scope>NUCLEOTIDE SEQUENCE</scope>
    <source>
        <strain evidence="9">WJC10195</strain>
    </source>
</reference>
<dbReference type="InterPro" id="IPR013320">
    <property type="entry name" value="ConA-like_dom_sf"/>
</dbReference>
<feature type="domain" description="Laminin G" evidence="8">
    <location>
        <begin position="170"/>
        <end position="349"/>
    </location>
</feature>
<dbReference type="EMBL" id="JAINUF010000001">
    <property type="protein sequence ID" value="KAJ8380464.1"/>
    <property type="molecule type" value="Genomic_DNA"/>
</dbReference>
<dbReference type="PANTHER" id="PTHR45739">
    <property type="entry name" value="MATRIX PROTEIN, PUTATIVE-RELATED"/>
    <property type="match status" value="1"/>
</dbReference>
<feature type="repeat" description="CSPG" evidence="5">
    <location>
        <begin position="1204"/>
        <end position="1303"/>
    </location>
</feature>
<dbReference type="Proteomes" id="UP001152622">
    <property type="component" value="Chromosome 1"/>
</dbReference>
<organism evidence="9 10">
    <name type="scientific">Synaphobranchus kaupii</name>
    <name type="common">Kaup's arrowtooth eel</name>
    <dbReference type="NCBI Taxonomy" id="118154"/>
    <lineage>
        <taxon>Eukaryota</taxon>
        <taxon>Metazoa</taxon>
        <taxon>Chordata</taxon>
        <taxon>Craniata</taxon>
        <taxon>Vertebrata</taxon>
        <taxon>Euteleostomi</taxon>
        <taxon>Actinopterygii</taxon>
        <taxon>Neopterygii</taxon>
        <taxon>Teleostei</taxon>
        <taxon>Anguilliformes</taxon>
        <taxon>Synaphobranchidae</taxon>
        <taxon>Synaphobranchus</taxon>
    </lineage>
</organism>
<keyword evidence="3" id="KW-0325">Glycoprotein</keyword>
<keyword evidence="7" id="KW-0812">Transmembrane</keyword>
<dbReference type="CDD" id="cd00110">
    <property type="entry name" value="LamG"/>
    <property type="match status" value="2"/>
</dbReference>
<dbReference type="SUPFAM" id="SSF49899">
    <property type="entry name" value="Concanavalin A-like lectins/glucanases"/>
    <property type="match status" value="2"/>
</dbReference>
<dbReference type="InterPro" id="IPR001791">
    <property type="entry name" value="Laminin_G"/>
</dbReference>
<protein>
    <recommendedName>
        <fullName evidence="8">Laminin G domain-containing protein</fullName>
    </recommendedName>
</protein>
<dbReference type="InterPro" id="IPR051561">
    <property type="entry name" value="FRAS1_ECM"/>
</dbReference>
<evidence type="ECO:0000256" key="3">
    <source>
        <dbReference type="ARBA" id="ARBA00023180"/>
    </source>
</evidence>
<feature type="repeat" description="CSPG" evidence="5">
    <location>
        <begin position="1092"/>
        <end position="1182"/>
    </location>
</feature>
<feature type="repeat" description="CSPG" evidence="5">
    <location>
        <begin position="394"/>
        <end position="489"/>
    </location>
</feature>
<dbReference type="OrthoDB" id="9026019at2759"/>
<evidence type="ECO:0000256" key="6">
    <source>
        <dbReference type="SAM" id="MobiDB-lite"/>
    </source>
</evidence>
<feature type="repeat" description="CSPG" evidence="5">
    <location>
        <begin position="984"/>
        <end position="1076"/>
    </location>
</feature>
<dbReference type="Pfam" id="PF16184">
    <property type="entry name" value="Cadherin_3"/>
    <property type="match status" value="13"/>
</dbReference>
<feature type="repeat" description="CSPG" evidence="5">
    <location>
        <begin position="1908"/>
        <end position="1996"/>
    </location>
</feature>
<proteinExistence type="predicted"/>
<sequence length="2343" mass="260724">MTSSTHTSLHIRFRTSSPNGLLFLAAGQTDYLLLELFSGLLQVTLELGSGKQVLHSERGSPLDDMAWHTVTLQQEHRDVTLTVDNRAQSRLEMPGSEKELVVDDGLFLGRSGSLVKPYLLRNQTAFRGCIHEALFNEHSLLSSLRPCPGFRDVHEVYPGCSLQFSAGTDDPVGFFSSRAYLALPPWNNQQEGRFECLVRASSQDGIILYSSAYQGGFVALEMCEGLVVAVVGKGQTQNQLCSLSLLNDGQWHSVRLSFTTRSLILKVDAETVQASIGAPSQPLHLSGPLYVGGVDDAVHMEVRQMGLVSASSRHARGDSFKGCMKDITVNAVRMGLPNAVVTKDIFVGCEPGNEPDSNLTRTKRPVQDILTPSVSPGESVHMSTLTEGLEKSHEQNFLILRDLVVAEGGYAVLESKHLKVYLDSQIMEAGQSQIRFRINEQPVHGQLRLDVDQDQDESTFSLLDLQKGRVFYVHGGSEDPLDFFVFSVFANSEREVHNYLNENITYRHNITITPTNDAPELSLSDGNLFVLLENSKKLLTPDVLKATDIDSNSADLVFSVLFGSNADAGFLEVDINPGKAVTTFSHSDLEDGRVSYVHTGVWNSKMAFRVSDGDKGSNIVVLRIMAIRMEYKIANNTGLEVTQGSIALIGSRHLAVQTNAVKQTVEIRYDVIEPPQYGELQRLHSSGEWKPVSTFSQRLLEKERLKYLNTFREIQTGNMTDHFKCKVKVGPRVTDELVFPITVNWIQYKLMRNIRLEVNKMRRVVLNSQHLYVISQGVWLSESELYFRLKTLPRRGNLLLNNTILKKNSTFSQRNVTDQKVQFELVDQPRIDTQDTFTFQVFSKHARSGNYDFRITIKVDMDAISLENNGMTVMEGGSKLITKDALYSENLGTKAVYYTIQNGPKHGKLKFPNSTLGRNGIIAFTNQDILEERIMYIHDGSETMHDQFTFVASVNQTSEPLLKWGTRAEECIFNISVQPVNDEKPIRVGNKVFHVVRDGQRLLTLDDLRFHDPDSDFNDEQLVYTRRVVPMGELVMVNDTSRKLYRFLQKDLEQKQVLFLHRGVSSGRFVLFVSDGKHHSSTLLDVSAHDPYLKIDNRTDLLVQKGQASIFSSSKFSVATNMDVRDDGEIAYKMTILPQHGALYHGDTLVDSFSQQDLKKGHLLYRHDGGINFEDSFNFTVRVKEMRLDAGVNVRVYLRSQQGPLKVIHNETLLTEEGKSVVINKTTLEVACDDSLSSEIVFTVKIPPAHGYLWRFAKGGAHNSGTEQSTLETFSQTDIDSGIIWYVQMEPGQMTDTFILYATDGVTEVNDIHMLVDIVPRYIPLWVSSVTVQEGASTALSEEVINVPGQHFSGPNLRYTVISPPQHGHIEHSYFLGVPVTTFTRKQVEQHVIQYVHDSSDAPEDSFTVIASDADIRKESLPQRVHVLVTAGNSNAPVITANRILRVWEGSITEIGPSVLCAWDKDTPPERLYFIIVTPPTNGHLALKNAPTRHVFNFSQAVIDQGQLFFVHGGVMAGGFNFQLNDGVNFAPPQTFSILAMPLVLRLERNRPLQVIPGSTTAISTEDLLAVTNDNDPRGHRTVLFSVTSPPELGWLVNLHSDSAAEISSFTQKMVNEGVVAYKQKRKRPVGGATSDAFTFTVSSTPTSLKAQIFHIHISPNTDPEGENLLLLNTGAVVTEGERVVIDKSKLDASNLLDRVPKARRHAYEIWYRITSLPKHGVIVLGRQNLTNQNPTFSQSILNEEGIAYLHDNSEAAYDIFTFSVRLERKGGSEQWWWEDAEEMEASFYIAVMPVNDQPPLLKTVDPSLWVPRGDTVALRPDNLNVVDLDNPPEDIKYTVVREPGNGFLALEGHLDEPVLAFTQASINSGKVYFVQDGSPFSGMAYLSVSDGKHRPVYTLFHLQVEEVVFPTSNRGLILEQGQTSVILTRELLAAVTSEKDKNIQYQVTMPPRYGKLLMDSKVATLFDQGDLWLGKLSYHMVDLSSSHDSFEFTAFMSEQNMTEQSVNIMVKPLIRLGAGVRFPNGVAIKLVKDFLDATVLAVLSGSDPQFEILPLQKHKEVVRVLITKDGASQPVTSFSFKDVEQGRLAITATAALTRVQELNGSIPFILKADNVQPARGDFLFTIVPIDTARAKTAAMAVPFHTPRPPVLIKTKGDLLHNTSDSRKTLQGLNERNRWGSHNRSIALIRNIPRATWGMRDVTQGNTTMTAESFHRQASNTLIIALPVLAFLLLTTTLVVLTLVSCYHSKKQRAVSHNLSNKEGRSGSDPGQLETNVASSSVVSPPLTLNFPDSPILCQSDGEALDPVAGLKDPSLLHCALDREAAQLCLAANLARQQNQSWL</sequence>
<evidence type="ECO:0000256" key="4">
    <source>
        <dbReference type="PROSITE-ProRule" id="PRU00122"/>
    </source>
</evidence>
<feature type="repeat" description="CSPG" evidence="5">
    <location>
        <begin position="1667"/>
        <end position="1766"/>
    </location>
</feature>
<name>A0A9Q1GAA5_SYNKA</name>
<feature type="transmembrane region" description="Helical" evidence="7">
    <location>
        <begin position="2222"/>
        <end position="2244"/>
    </location>
</feature>
<evidence type="ECO:0000259" key="8">
    <source>
        <dbReference type="PROSITE" id="PS50025"/>
    </source>
</evidence>
<evidence type="ECO:0000256" key="5">
    <source>
        <dbReference type="PROSITE-ProRule" id="PRU01201"/>
    </source>
</evidence>
<feature type="repeat" description="CSPG" evidence="5">
    <location>
        <begin position="1436"/>
        <end position="1527"/>
    </location>
</feature>
<feature type="domain" description="Laminin G" evidence="8">
    <location>
        <begin position="1"/>
        <end position="160"/>
    </location>
</feature>
<evidence type="ECO:0000313" key="10">
    <source>
        <dbReference type="Proteomes" id="UP001152622"/>
    </source>
</evidence>
<evidence type="ECO:0000256" key="2">
    <source>
        <dbReference type="ARBA" id="ARBA00022737"/>
    </source>
</evidence>
<dbReference type="GO" id="GO:0009653">
    <property type="term" value="P:anatomical structure morphogenesis"/>
    <property type="evidence" value="ECO:0007669"/>
    <property type="project" value="TreeGrafter"/>
</dbReference>
<dbReference type="Gene3D" id="2.60.120.200">
    <property type="match status" value="2"/>
</dbReference>
<dbReference type="SMART" id="SM00282">
    <property type="entry name" value="LamG"/>
    <property type="match status" value="2"/>
</dbReference>
<evidence type="ECO:0000256" key="1">
    <source>
        <dbReference type="ARBA" id="ARBA00022729"/>
    </source>
</evidence>
<feature type="repeat" description="CSPG" evidence="5">
    <location>
        <begin position="1321"/>
        <end position="1412"/>
    </location>
</feature>
<feature type="repeat" description="CSPG" evidence="5">
    <location>
        <begin position="862"/>
        <end position="953"/>
    </location>
</feature>
<keyword evidence="7" id="KW-0472">Membrane</keyword>
<accession>A0A9Q1GAA5</accession>
<feature type="repeat" description="CSPG" evidence="5">
    <location>
        <begin position="1544"/>
        <end position="1643"/>
    </location>
</feature>
<feature type="region of interest" description="Disordered" evidence="6">
    <location>
        <begin position="2255"/>
        <end position="2277"/>
    </location>
</feature>
<feature type="repeat" description="CSPG" evidence="5">
    <location>
        <begin position="630"/>
        <end position="728"/>
    </location>
</feature>
<evidence type="ECO:0000256" key="7">
    <source>
        <dbReference type="SAM" id="Phobius"/>
    </source>
</evidence>
<keyword evidence="10" id="KW-1185">Reference proteome</keyword>
<keyword evidence="2" id="KW-0677">Repeat</keyword>
<dbReference type="InterPro" id="IPR039005">
    <property type="entry name" value="CSPG_rpt"/>
</dbReference>
<gene>
    <name evidence="9" type="ORF">SKAU_G00012420</name>
</gene>
<keyword evidence="1" id="KW-0732">Signal</keyword>
<dbReference type="Pfam" id="PF02210">
    <property type="entry name" value="Laminin_G_2"/>
    <property type="match status" value="2"/>
</dbReference>
<evidence type="ECO:0000313" key="9">
    <source>
        <dbReference type="EMBL" id="KAJ8380464.1"/>
    </source>
</evidence>